<dbReference type="OrthoDB" id="1274115at2759"/>
<dbReference type="InterPro" id="IPR002347">
    <property type="entry name" value="SDR_fam"/>
</dbReference>
<dbReference type="AlphaFoldDB" id="A0A0C9V5R0"/>
<reference evidence="4 5" key="1">
    <citation type="submission" date="2014-04" db="EMBL/GenBank/DDBJ databases">
        <title>Evolutionary Origins and Diversification of the Mycorrhizal Mutualists.</title>
        <authorList>
            <consortium name="DOE Joint Genome Institute"/>
            <consortium name="Mycorrhizal Genomics Consortium"/>
            <person name="Kohler A."/>
            <person name="Kuo A."/>
            <person name="Nagy L.G."/>
            <person name="Floudas D."/>
            <person name="Copeland A."/>
            <person name="Barry K.W."/>
            <person name="Cichocki N."/>
            <person name="Veneault-Fourrey C."/>
            <person name="LaButti K."/>
            <person name="Lindquist E.A."/>
            <person name="Lipzen A."/>
            <person name="Lundell T."/>
            <person name="Morin E."/>
            <person name="Murat C."/>
            <person name="Riley R."/>
            <person name="Ohm R."/>
            <person name="Sun H."/>
            <person name="Tunlid A."/>
            <person name="Henrissat B."/>
            <person name="Grigoriev I.V."/>
            <person name="Hibbett D.S."/>
            <person name="Martin F."/>
        </authorList>
    </citation>
    <scope>NUCLEOTIDE SEQUENCE [LARGE SCALE GENOMIC DNA]</scope>
    <source>
        <strain evidence="4 5">MD-312</strain>
    </source>
</reference>
<keyword evidence="5" id="KW-1185">Reference proteome</keyword>
<dbReference type="PRINTS" id="PR00081">
    <property type="entry name" value="GDHRDH"/>
</dbReference>
<evidence type="ECO:0000313" key="4">
    <source>
        <dbReference type="EMBL" id="KIJ60909.1"/>
    </source>
</evidence>
<accession>A0A0C9V5R0</accession>
<name>A0A0C9V5R0_9AGAM</name>
<dbReference type="PANTHER" id="PTHR43976:SF16">
    <property type="entry name" value="SHORT-CHAIN DEHYDROGENASE_REDUCTASE FAMILY PROTEIN"/>
    <property type="match status" value="1"/>
</dbReference>
<dbReference type="Proteomes" id="UP000053820">
    <property type="component" value="Unassembled WGS sequence"/>
</dbReference>
<dbReference type="PANTHER" id="PTHR43976">
    <property type="entry name" value="SHORT CHAIN DEHYDROGENASE"/>
    <property type="match status" value="1"/>
</dbReference>
<protein>
    <submittedName>
        <fullName evidence="4">Unplaced genomic scaffold scaffold_33, whole genome shotgun sequence</fullName>
    </submittedName>
</protein>
<keyword evidence="2" id="KW-0560">Oxidoreductase</keyword>
<dbReference type="CDD" id="cd05374">
    <property type="entry name" value="17beta-HSD-like_SDR_c"/>
    <property type="match status" value="1"/>
</dbReference>
<dbReference type="GO" id="GO:0016491">
    <property type="term" value="F:oxidoreductase activity"/>
    <property type="evidence" value="ECO:0007669"/>
    <property type="project" value="UniProtKB-KW"/>
</dbReference>
<sequence>MSSSPKVWFITGSSSGFGRSMVELLLKKGDKVAATLRKPDALSDLASTYPSSQLILLKLDVTQSSEVSSAFVKAHETFGRIDVVFNNAGQNVLGEVESLPEDEARRLFDVNFWGAANVTKEAVRVFRELNSPAGGRLLQVSSRLGIVGGPASGYYSASKFALEGLSESLVRELDPAWNIKVTIVEPGPFRTKIVNENIHVTPQLPAYADPKSPSSIFRSFITSGAVDGDADKATATIEKLVHLDNPPLRLPLHKRTVASAREKAQSILADVQAYESWSNDLYFD</sequence>
<dbReference type="PRINTS" id="PR00080">
    <property type="entry name" value="SDRFAMILY"/>
</dbReference>
<evidence type="ECO:0000256" key="2">
    <source>
        <dbReference type="ARBA" id="ARBA00023002"/>
    </source>
</evidence>
<comment type="similarity">
    <text evidence="1 3">Belongs to the short-chain dehydrogenases/reductases (SDR) family.</text>
</comment>
<dbReference type="SUPFAM" id="SSF51735">
    <property type="entry name" value="NAD(P)-binding Rossmann-fold domains"/>
    <property type="match status" value="1"/>
</dbReference>
<organism evidence="4 5">
    <name type="scientific">Hydnomerulius pinastri MD-312</name>
    <dbReference type="NCBI Taxonomy" id="994086"/>
    <lineage>
        <taxon>Eukaryota</taxon>
        <taxon>Fungi</taxon>
        <taxon>Dikarya</taxon>
        <taxon>Basidiomycota</taxon>
        <taxon>Agaricomycotina</taxon>
        <taxon>Agaricomycetes</taxon>
        <taxon>Agaricomycetidae</taxon>
        <taxon>Boletales</taxon>
        <taxon>Boletales incertae sedis</taxon>
        <taxon>Leucogyrophana</taxon>
    </lineage>
</organism>
<evidence type="ECO:0000256" key="1">
    <source>
        <dbReference type="ARBA" id="ARBA00006484"/>
    </source>
</evidence>
<evidence type="ECO:0000313" key="5">
    <source>
        <dbReference type="Proteomes" id="UP000053820"/>
    </source>
</evidence>
<dbReference type="Pfam" id="PF00106">
    <property type="entry name" value="adh_short"/>
    <property type="match status" value="1"/>
</dbReference>
<dbReference type="InterPro" id="IPR051911">
    <property type="entry name" value="SDR_oxidoreductase"/>
</dbReference>
<dbReference type="InterPro" id="IPR036291">
    <property type="entry name" value="NAD(P)-bd_dom_sf"/>
</dbReference>
<dbReference type="Gene3D" id="3.40.50.720">
    <property type="entry name" value="NAD(P)-binding Rossmann-like Domain"/>
    <property type="match status" value="1"/>
</dbReference>
<evidence type="ECO:0000256" key="3">
    <source>
        <dbReference type="RuleBase" id="RU000363"/>
    </source>
</evidence>
<dbReference type="EMBL" id="KN839867">
    <property type="protein sequence ID" value="KIJ60909.1"/>
    <property type="molecule type" value="Genomic_DNA"/>
</dbReference>
<proteinExistence type="inferred from homology"/>
<gene>
    <name evidence="4" type="ORF">HYDPIDRAFT_31787</name>
</gene>
<dbReference type="HOGENOM" id="CLU_010194_2_9_1"/>